<organism evidence="1 2">
    <name type="scientific">Cryobacterium sandaracinum</name>
    <dbReference type="NCBI Taxonomy" id="1259247"/>
    <lineage>
        <taxon>Bacteria</taxon>
        <taxon>Bacillati</taxon>
        <taxon>Actinomycetota</taxon>
        <taxon>Actinomycetes</taxon>
        <taxon>Micrococcales</taxon>
        <taxon>Microbacteriaceae</taxon>
        <taxon>Cryobacterium</taxon>
    </lineage>
</organism>
<proteinExistence type="predicted"/>
<gene>
    <name evidence="1" type="ORF">E3T25_08845</name>
</gene>
<evidence type="ECO:0000313" key="1">
    <source>
        <dbReference type="EMBL" id="TFD02420.1"/>
    </source>
</evidence>
<accession>A0ABY2JC64</accession>
<comment type="caution">
    <text evidence="1">The sequence shown here is derived from an EMBL/GenBank/DDBJ whole genome shotgun (WGS) entry which is preliminary data.</text>
</comment>
<sequence length="81" mass="8826">MSSEYKTPSDLLEDERRKRRAEELLRIIPGLPADQAAHAVDRWCSMLGSATSMEEVDRRTFADFRAGLGLGSDGGSAGVLT</sequence>
<reference evidence="1 2" key="1">
    <citation type="submission" date="2019-03" db="EMBL/GenBank/DDBJ databases">
        <title>Genomics of glacier-inhabiting Cryobacterium strains.</title>
        <authorList>
            <person name="Liu Q."/>
            <person name="Xin Y.-H."/>
        </authorList>
    </citation>
    <scope>NUCLEOTIDE SEQUENCE [LARGE SCALE GENOMIC DNA]</scope>
    <source>
        <strain evidence="1 2">TMT2-16</strain>
    </source>
</reference>
<protein>
    <submittedName>
        <fullName evidence="1">Uncharacterized protein</fullName>
    </submittedName>
</protein>
<dbReference type="RefSeq" id="WP_134373712.1">
    <property type="nucleotide sequence ID" value="NZ_SOGO01000025.1"/>
</dbReference>
<dbReference type="EMBL" id="SOGO01000025">
    <property type="protein sequence ID" value="TFD02420.1"/>
    <property type="molecule type" value="Genomic_DNA"/>
</dbReference>
<keyword evidence="2" id="KW-1185">Reference proteome</keyword>
<evidence type="ECO:0000313" key="2">
    <source>
        <dbReference type="Proteomes" id="UP000297851"/>
    </source>
</evidence>
<name>A0ABY2JC64_9MICO</name>
<dbReference type="Proteomes" id="UP000297851">
    <property type="component" value="Unassembled WGS sequence"/>
</dbReference>